<organism evidence="2 3">
    <name type="scientific">Methylobacterium trifolii</name>
    <dbReference type="NCBI Taxonomy" id="1003092"/>
    <lineage>
        <taxon>Bacteria</taxon>
        <taxon>Pseudomonadati</taxon>
        <taxon>Pseudomonadota</taxon>
        <taxon>Alphaproteobacteria</taxon>
        <taxon>Hyphomicrobiales</taxon>
        <taxon>Methylobacteriaceae</taxon>
        <taxon>Methylobacterium</taxon>
    </lineage>
</organism>
<dbReference type="EMBL" id="BPRB01000030">
    <property type="protein sequence ID" value="GJE58412.1"/>
    <property type="molecule type" value="Genomic_DNA"/>
</dbReference>
<reference evidence="2" key="1">
    <citation type="journal article" date="2021" name="Front. Microbiol.">
        <title>Comprehensive Comparative Genomics and Phenotyping of Methylobacterium Species.</title>
        <authorList>
            <person name="Alessa O."/>
            <person name="Ogura Y."/>
            <person name="Fujitani Y."/>
            <person name="Takami H."/>
            <person name="Hayashi T."/>
            <person name="Sahin N."/>
            <person name="Tani A."/>
        </authorList>
    </citation>
    <scope>NUCLEOTIDE SEQUENCE</scope>
    <source>
        <strain evidence="2">DSM 23632</strain>
    </source>
</reference>
<dbReference type="Proteomes" id="UP001055057">
    <property type="component" value="Unassembled WGS sequence"/>
</dbReference>
<evidence type="ECO:0000313" key="2">
    <source>
        <dbReference type="EMBL" id="GJE58412.1"/>
    </source>
</evidence>
<keyword evidence="3" id="KW-1185">Reference proteome</keyword>
<name>A0ABQ4TUF6_9HYPH</name>
<gene>
    <name evidence="2" type="ORF">MPOCJGCO_0493</name>
</gene>
<evidence type="ECO:0000256" key="1">
    <source>
        <dbReference type="SAM" id="MobiDB-lite"/>
    </source>
</evidence>
<evidence type="ECO:0000313" key="3">
    <source>
        <dbReference type="Proteomes" id="UP001055057"/>
    </source>
</evidence>
<comment type="caution">
    <text evidence="2">The sequence shown here is derived from an EMBL/GenBank/DDBJ whole genome shotgun (WGS) entry which is preliminary data.</text>
</comment>
<accession>A0ABQ4TUF6</accession>
<dbReference type="RefSeq" id="WP_238181042.1">
    <property type="nucleotide sequence ID" value="NZ_BPRB01000030.1"/>
</dbReference>
<sequence>MRSSPLHRFDSTSADDLFGDDPDTPSHRGKIERIYRLTQNARAEDGKSGPDGTEAIRQLVAIHHFVADVASNPAMERNLVYNQISRLIFNDVIYPTSWPQVGVTIFMMGAYLSHHHYSKFPNENDSNTIAAWYFVDFCNKNNNDRFLTNDQLALLCGPSEYDDVSLILRLLWLIPRNFTRKYDLTIQSDRADAREEFLSSGYYPISAFFIRHVLEHPPASASPDRSAVPDTALARKLELDQIVDFTHGGNAGRYLVRDTWYLPEQTLTWAKDHVGLFSFSLSDVTIARYILDLDIYVTEFHVNAQRRLKISFNGKTIYEADLVRADTNRIVVPFEAAANKRTALNTIAFHCDPIVPSDFFGDDNRKIGVAIRRLWLRKDPSRYRSARDRAVDAEGLAEPG</sequence>
<proteinExistence type="predicted"/>
<protein>
    <submittedName>
        <fullName evidence="2">Uncharacterized protein</fullName>
    </submittedName>
</protein>
<reference evidence="2" key="2">
    <citation type="submission" date="2021-08" db="EMBL/GenBank/DDBJ databases">
        <authorList>
            <person name="Tani A."/>
            <person name="Ola A."/>
            <person name="Ogura Y."/>
            <person name="Katsura K."/>
            <person name="Hayashi T."/>
        </authorList>
    </citation>
    <scope>NUCLEOTIDE SEQUENCE</scope>
    <source>
        <strain evidence="2">DSM 23632</strain>
    </source>
</reference>
<feature type="region of interest" description="Disordered" evidence="1">
    <location>
        <begin position="1"/>
        <end position="30"/>
    </location>
</feature>